<keyword evidence="1" id="KW-0808">Transferase</keyword>
<dbReference type="GO" id="GO:0009254">
    <property type="term" value="P:peptidoglycan turnover"/>
    <property type="evidence" value="ECO:0007669"/>
    <property type="project" value="InterPro"/>
</dbReference>
<reference evidence="1 2" key="1">
    <citation type="submission" date="2020-02" db="EMBL/GenBank/DDBJ databases">
        <title>Out from the shadows clarifying the taxonomy of the family Cryomorphaceae and related taxa by utilizing the GTDB taxonomic framework.</title>
        <authorList>
            <person name="Bowman J.P."/>
        </authorList>
    </citation>
    <scope>NUCLEOTIDE SEQUENCE [LARGE SCALE GENOMIC DNA]</scope>
    <source>
        <strain evidence="1 2">QSSC 1-22</strain>
    </source>
</reference>
<accession>A0A7K3WMD7</accession>
<dbReference type="InterPro" id="IPR043129">
    <property type="entry name" value="ATPase_NBD"/>
</dbReference>
<dbReference type="GO" id="GO:0016773">
    <property type="term" value="F:phosphotransferase activity, alcohol group as acceptor"/>
    <property type="evidence" value="ECO:0007669"/>
    <property type="project" value="InterPro"/>
</dbReference>
<keyword evidence="1" id="KW-0418">Kinase</keyword>
<evidence type="ECO:0000313" key="2">
    <source>
        <dbReference type="Proteomes" id="UP000486602"/>
    </source>
</evidence>
<evidence type="ECO:0000313" key="1">
    <source>
        <dbReference type="EMBL" id="NEN22813.1"/>
    </source>
</evidence>
<gene>
    <name evidence="1" type="ORF">G3O08_04775</name>
</gene>
<dbReference type="GO" id="GO:0016301">
    <property type="term" value="F:kinase activity"/>
    <property type="evidence" value="ECO:0007669"/>
    <property type="project" value="UniProtKB-KW"/>
</dbReference>
<proteinExistence type="predicted"/>
<dbReference type="GO" id="GO:0005524">
    <property type="term" value="F:ATP binding"/>
    <property type="evidence" value="ECO:0007669"/>
    <property type="project" value="InterPro"/>
</dbReference>
<protein>
    <submittedName>
        <fullName evidence="1">Anhydro-N-acetylmuramic acid kinase</fullName>
    </submittedName>
</protein>
<dbReference type="SUPFAM" id="SSF53067">
    <property type="entry name" value="Actin-like ATPase domain"/>
    <property type="match status" value="1"/>
</dbReference>
<dbReference type="Gene3D" id="3.30.420.40">
    <property type="match status" value="2"/>
</dbReference>
<name>A0A7K3WMD7_9FLAO</name>
<dbReference type="PANTHER" id="PTHR30605">
    <property type="entry name" value="ANHYDRO-N-ACETYLMURAMIC ACID KINASE"/>
    <property type="match status" value="1"/>
</dbReference>
<dbReference type="AlphaFoldDB" id="A0A7K3WMD7"/>
<comment type="caution">
    <text evidence="1">The sequence shown here is derived from an EMBL/GenBank/DDBJ whole genome shotgun (WGS) entry which is preliminary data.</text>
</comment>
<dbReference type="PANTHER" id="PTHR30605:SF0">
    <property type="entry name" value="ANHYDRO-N-ACETYLMURAMIC ACID KINASE"/>
    <property type="match status" value="1"/>
</dbReference>
<sequence>MSGTSLDGIDLALCKFSNSYTFDLLNFKTVSYSHKWKKKLESAHHLSGIELRLLEIEYSRYTASFVLELLKETGQNVDFIACHGHTIFHQPENNLTYQMIDGSILAALSGITTVCDFRSGDVALGGQGAPLVPIGDALLFGEYEACLNLGGFANMSYEEAGKRIAYDISPANLLLNELASREGLDYDKNGDLARSGKIIMPLLEKLNSLEFYGAQPPKSLGREWLEEKILPFIKMGTTRDLLATAVAHISDQISHSLNQSAASGKVLVTGGGAHNTYLMECISQKSNLKIEIPSAKIIDAKEAIVFALLGKLRLENKTNILSSVTGASHDSCGGAVHH</sequence>
<organism evidence="1 2">
    <name type="scientific">Cryomorpha ignava</name>
    <dbReference type="NCBI Taxonomy" id="101383"/>
    <lineage>
        <taxon>Bacteria</taxon>
        <taxon>Pseudomonadati</taxon>
        <taxon>Bacteroidota</taxon>
        <taxon>Flavobacteriia</taxon>
        <taxon>Flavobacteriales</taxon>
        <taxon>Cryomorphaceae</taxon>
        <taxon>Cryomorpha</taxon>
    </lineage>
</organism>
<dbReference type="GO" id="GO:0006040">
    <property type="term" value="P:amino sugar metabolic process"/>
    <property type="evidence" value="ECO:0007669"/>
    <property type="project" value="InterPro"/>
</dbReference>
<dbReference type="EMBL" id="JAAGVY010000005">
    <property type="protein sequence ID" value="NEN22813.1"/>
    <property type="molecule type" value="Genomic_DNA"/>
</dbReference>
<keyword evidence="2" id="KW-1185">Reference proteome</keyword>
<dbReference type="Pfam" id="PF03702">
    <property type="entry name" value="AnmK"/>
    <property type="match status" value="1"/>
</dbReference>
<dbReference type="Proteomes" id="UP000486602">
    <property type="component" value="Unassembled WGS sequence"/>
</dbReference>
<dbReference type="InterPro" id="IPR005338">
    <property type="entry name" value="Anhydro_N_Ac-Mur_kinase"/>
</dbReference>